<keyword evidence="1" id="KW-0472">Membrane</keyword>
<reference evidence="2 3" key="1">
    <citation type="journal article" date="2016" name="Nat. Commun.">
        <title>Thousands of microbial genomes shed light on interconnected biogeochemical processes in an aquifer system.</title>
        <authorList>
            <person name="Anantharaman K."/>
            <person name="Brown C.T."/>
            <person name="Hug L.A."/>
            <person name="Sharon I."/>
            <person name="Castelle C.J."/>
            <person name="Probst A.J."/>
            <person name="Thomas B.C."/>
            <person name="Singh A."/>
            <person name="Wilkins M.J."/>
            <person name="Karaoz U."/>
            <person name="Brodie E.L."/>
            <person name="Williams K.H."/>
            <person name="Hubbard S.S."/>
            <person name="Banfield J.F."/>
        </authorList>
    </citation>
    <scope>NUCLEOTIDE SEQUENCE [LARGE SCALE GENOMIC DNA]</scope>
</reference>
<dbReference type="SUPFAM" id="SSF54523">
    <property type="entry name" value="Pili subunits"/>
    <property type="match status" value="1"/>
</dbReference>
<protein>
    <recommendedName>
        <fullName evidence="4">Prepilin-type N-terminal cleavage/methylation domain-containing protein</fullName>
    </recommendedName>
</protein>
<evidence type="ECO:0000313" key="2">
    <source>
        <dbReference type="EMBL" id="OGC55403.1"/>
    </source>
</evidence>
<comment type="caution">
    <text evidence="2">The sequence shown here is derived from an EMBL/GenBank/DDBJ whole genome shotgun (WGS) entry which is preliminary data.</text>
</comment>
<dbReference type="AlphaFoldDB" id="A0A1F4VFC4"/>
<accession>A0A1F4VFC4</accession>
<name>A0A1F4VFC4_UNCKA</name>
<dbReference type="Pfam" id="PF07963">
    <property type="entry name" value="N_methyl"/>
    <property type="match status" value="1"/>
</dbReference>
<organism evidence="2 3">
    <name type="scientific">candidate division WWE3 bacterium RIFCSPLOWO2_01_FULL_41_18</name>
    <dbReference type="NCBI Taxonomy" id="1802625"/>
    <lineage>
        <taxon>Bacteria</taxon>
        <taxon>Katanobacteria</taxon>
    </lineage>
</organism>
<dbReference type="InterPro" id="IPR012902">
    <property type="entry name" value="N_methyl_site"/>
</dbReference>
<proteinExistence type="predicted"/>
<dbReference type="Proteomes" id="UP000176504">
    <property type="component" value="Unassembled WGS sequence"/>
</dbReference>
<evidence type="ECO:0000256" key="1">
    <source>
        <dbReference type="SAM" id="Phobius"/>
    </source>
</evidence>
<dbReference type="InterPro" id="IPR045584">
    <property type="entry name" value="Pilin-like"/>
</dbReference>
<dbReference type="EMBL" id="MEVI01000002">
    <property type="protein sequence ID" value="OGC55403.1"/>
    <property type="molecule type" value="Genomic_DNA"/>
</dbReference>
<dbReference type="NCBIfam" id="TIGR02532">
    <property type="entry name" value="IV_pilin_GFxxxE"/>
    <property type="match status" value="1"/>
</dbReference>
<keyword evidence="1" id="KW-0812">Transmembrane</keyword>
<evidence type="ECO:0000313" key="3">
    <source>
        <dbReference type="Proteomes" id="UP000176504"/>
    </source>
</evidence>
<evidence type="ECO:0008006" key="4">
    <source>
        <dbReference type="Google" id="ProtNLM"/>
    </source>
</evidence>
<feature type="transmembrane region" description="Helical" evidence="1">
    <location>
        <begin position="12"/>
        <end position="36"/>
    </location>
</feature>
<keyword evidence="1" id="KW-1133">Transmembrane helix</keyword>
<sequence>MTKIREKGFTLIELLVVVSVLLISVGVAGDLVVTIIRSYNKTRSLNEVEQNGNYALAKLSYDLKNARSLTSPTALGSSNLVTMVDQAGDSITYTIESASGLGSAGSPCGSVIAVTRSVNGASKEPITNCDNTEGVTINVLVSSFQLVSVSPYTFAITIYFAVPSSQVSQSAGSYFRTSVVMLGASY</sequence>
<gene>
    <name evidence="2" type="ORF">A3A78_00395</name>
</gene>